<evidence type="ECO:0000256" key="9">
    <source>
        <dbReference type="ARBA" id="ARBA00023065"/>
    </source>
</evidence>
<keyword evidence="4" id="KW-0140">cGMP</keyword>
<keyword evidence="10" id="KW-0472">Membrane</keyword>
<feature type="compositionally biased region" description="Basic residues" evidence="16">
    <location>
        <begin position="90"/>
        <end position="109"/>
    </location>
</feature>
<dbReference type="GO" id="GO:0030553">
    <property type="term" value="F:cGMP binding"/>
    <property type="evidence" value="ECO:0007669"/>
    <property type="project" value="UniProtKB-KW"/>
</dbReference>
<dbReference type="InterPro" id="IPR018488">
    <property type="entry name" value="cNMP-bd_CS"/>
</dbReference>
<evidence type="ECO:0000256" key="7">
    <source>
        <dbReference type="ARBA" id="ARBA00022989"/>
    </source>
</evidence>
<evidence type="ECO:0000256" key="5">
    <source>
        <dbReference type="ARBA" id="ARBA00022606"/>
    </source>
</evidence>
<protein>
    <submittedName>
        <fullName evidence="18">CNGB1 isoform 3</fullName>
    </submittedName>
</protein>
<keyword evidence="8" id="KW-0547">Nucleotide-binding</keyword>
<dbReference type="InterPro" id="IPR018490">
    <property type="entry name" value="cNMP-bd_dom_sf"/>
</dbReference>
<evidence type="ECO:0000256" key="1">
    <source>
        <dbReference type="ARBA" id="ARBA00000309"/>
    </source>
</evidence>
<gene>
    <name evidence="18" type="ORF">CR201_G0014648</name>
</gene>
<evidence type="ECO:0000256" key="11">
    <source>
        <dbReference type="ARBA" id="ARBA00023286"/>
    </source>
</evidence>
<evidence type="ECO:0000256" key="12">
    <source>
        <dbReference type="ARBA" id="ARBA00023303"/>
    </source>
</evidence>
<comment type="catalytic activity">
    <reaction evidence="1">
        <text>NH4(+)(in) = NH4(+)(out)</text>
        <dbReference type="Rhea" id="RHEA:28747"/>
        <dbReference type="ChEBI" id="CHEBI:28938"/>
    </reaction>
</comment>
<keyword evidence="9" id="KW-0406">Ion transport</keyword>
<keyword evidence="7" id="KW-1133">Transmembrane helix</keyword>
<dbReference type="Gene3D" id="2.60.120.10">
    <property type="entry name" value="Jelly Rolls"/>
    <property type="match status" value="1"/>
</dbReference>
<dbReference type="GO" id="GO:0001750">
    <property type="term" value="C:photoreceptor outer segment"/>
    <property type="evidence" value="ECO:0007669"/>
    <property type="project" value="TreeGrafter"/>
</dbReference>
<evidence type="ECO:0000256" key="15">
    <source>
        <dbReference type="ARBA" id="ARBA00044691"/>
    </source>
</evidence>
<feature type="non-terminal residue" evidence="18">
    <location>
        <position position="126"/>
    </location>
</feature>
<dbReference type="InterPro" id="IPR050866">
    <property type="entry name" value="CNG_cation_channel"/>
</dbReference>
<dbReference type="GO" id="GO:0005222">
    <property type="term" value="F:intracellularly cAMP-activated cation channel activity"/>
    <property type="evidence" value="ECO:0007669"/>
    <property type="project" value="TreeGrafter"/>
</dbReference>
<dbReference type="FunFam" id="2.60.120.10:FF:000020">
    <property type="entry name" value="Cyclic nucleotide-gated channel beta 3"/>
    <property type="match status" value="1"/>
</dbReference>
<keyword evidence="5" id="KW-0716">Sensory transduction</keyword>
<dbReference type="InterPro" id="IPR000595">
    <property type="entry name" value="cNMP-bd_dom"/>
</dbReference>
<feature type="non-terminal residue" evidence="18">
    <location>
        <position position="1"/>
    </location>
</feature>
<keyword evidence="6" id="KW-0812">Transmembrane</keyword>
<evidence type="ECO:0000256" key="10">
    <source>
        <dbReference type="ARBA" id="ARBA00023136"/>
    </source>
</evidence>
<sequence>NDYVCKKGEIGREMYIIQAGQVQVLGGPDGKSVLVTLKAGSVFGEISLLAVGGGNRRTANVVAHGFTNLFILDKKDLNEILVHYPESQKLLRKKARPRARKTPRERKARPLQTNLCPQRRPPPTHP</sequence>
<dbReference type="PROSITE" id="PS00889">
    <property type="entry name" value="CNMP_BINDING_2"/>
    <property type="match status" value="1"/>
</dbReference>
<dbReference type="SUPFAM" id="SSF51206">
    <property type="entry name" value="cAMP-binding domain-like"/>
    <property type="match status" value="1"/>
</dbReference>
<evidence type="ECO:0000256" key="6">
    <source>
        <dbReference type="ARBA" id="ARBA00022692"/>
    </source>
</evidence>
<dbReference type="SMART" id="SM00100">
    <property type="entry name" value="cNMP"/>
    <property type="match status" value="1"/>
</dbReference>
<proteinExistence type="predicted"/>
<dbReference type="PANTHER" id="PTHR45638">
    <property type="entry name" value="CYCLIC NUCLEOTIDE-GATED CATION CHANNEL SUBUNIT A"/>
    <property type="match status" value="1"/>
</dbReference>
<dbReference type="PROSITE" id="PS00888">
    <property type="entry name" value="CNMP_BINDING_1"/>
    <property type="match status" value="1"/>
</dbReference>
<dbReference type="PANTHER" id="PTHR45638:SF16">
    <property type="entry name" value="CYCLIC NUCLEOTIDE-GATED CATION CHANNEL BETA-1"/>
    <property type="match status" value="1"/>
</dbReference>
<reference evidence="18" key="1">
    <citation type="submission" date="2017-12" db="EMBL/GenBank/DDBJ databases">
        <title>High-resolution comparative analysis of great ape genomes.</title>
        <authorList>
            <person name="Pollen A."/>
            <person name="Hastie A."/>
            <person name="Hormozdiari F."/>
            <person name="Dougherty M."/>
            <person name="Liu R."/>
            <person name="Chaisson M."/>
            <person name="Hoppe E."/>
            <person name="Hill C."/>
            <person name="Pang A."/>
            <person name="Hillier L."/>
            <person name="Baker C."/>
            <person name="Armstrong J."/>
            <person name="Shendure J."/>
            <person name="Paten B."/>
            <person name="Wilson R."/>
            <person name="Chao H."/>
            <person name="Schneider V."/>
            <person name="Ventura M."/>
            <person name="Kronenberg Z."/>
            <person name="Murali S."/>
            <person name="Gordon D."/>
            <person name="Cantsilieris S."/>
            <person name="Munson K."/>
            <person name="Nelson B."/>
            <person name="Raja A."/>
            <person name="Underwood J."/>
            <person name="Diekhans M."/>
            <person name="Fiddes I."/>
            <person name="Haussler D."/>
            <person name="Eichler E."/>
        </authorList>
    </citation>
    <scope>NUCLEOTIDE SEQUENCE [LARGE SCALE GENOMIC DNA]</scope>
    <source>
        <strain evidence="18">Susie</strain>
    </source>
</reference>
<keyword evidence="11" id="KW-1071">Ligand-gated ion channel</keyword>
<accession>A0A2J8VZH0</accession>
<evidence type="ECO:0000256" key="13">
    <source>
        <dbReference type="ARBA" id="ARBA00044635"/>
    </source>
</evidence>
<comment type="subcellular location">
    <subcellularLocation>
        <location evidence="2">Membrane</location>
        <topology evidence="2">Multi-pass membrane protein</topology>
    </subcellularLocation>
</comment>
<keyword evidence="8" id="KW-0142">cGMP-binding</keyword>
<comment type="catalytic activity">
    <reaction evidence="15">
        <text>Cs(+)(in) = Cs(+)(out)</text>
        <dbReference type="Rhea" id="RHEA:78555"/>
        <dbReference type="ChEBI" id="CHEBI:49547"/>
    </reaction>
</comment>
<evidence type="ECO:0000256" key="16">
    <source>
        <dbReference type="SAM" id="MobiDB-lite"/>
    </source>
</evidence>
<dbReference type="EMBL" id="NDHI03003406">
    <property type="protein sequence ID" value="PNJ62921.1"/>
    <property type="molecule type" value="Genomic_DNA"/>
</dbReference>
<dbReference type="CDD" id="cd00038">
    <property type="entry name" value="CAP_ED"/>
    <property type="match status" value="1"/>
</dbReference>
<name>A0A2J8VZH0_PONAB</name>
<dbReference type="GO" id="GO:0001895">
    <property type="term" value="P:retina homeostasis"/>
    <property type="evidence" value="ECO:0007669"/>
    <property type="project" value="TreeGrafter"/>
</dbReference>
<dbReference type="Pfam" id="PF00027">
    <property type="entry name" value="cNMP_binding"/>
    <property type="match status" value="1"/>
</dbReference>
<dbReference type="PROSITE" id="PS50042">
    <property type="entry name" value="CNMP_BINDING_3"/>
    <property type="match status" value="1"/>
</dbReference>
<feature type="region of interest" description="Disordered" evidence="16">
    <location>
        <begin position="89"/>
        <end position="126"/>
    </location>
</feature>
<dbReference type="GO" id="GO:0005886">
    <property type="term" value="C:plasma membrane"/>
    <property type="evidence" value="ECO:0007669"/>
    <property type="project" value="TreeGrafter"/>
</dbReference>
<comment type="catalytic activity">
    <reaction evidence="13">
        <text>Li(+)(in) = Li(+)(out)</text>
        <dbReference type="Rhea" id="RHEA:78551"/>
        <dbReference type="ChEBI" id="CHEBI:49713"/>
    </reaction>
</comment>
<evidence type="ECO:0000313" key="18">
    <source>
        <dbReference type="EMBL" id="PNJ62921.1"/>
    </source>
</evidence>
<dbReference type="GO" id="GO:0005223">
    <property type="term" value="F:intracellularly cGMP-activated cation channel activity"/>
    <property type="evidence" value="ECO:0007669"/>
    <property type="project" value="TreeGrafter"/>
</dbReference>
<feature type="domain" description="Cyclic nucleotide-binding" evidence="17">
    <location>
        <begin position="1"/>
        <end position="81"/>
    </location>
</feature>
<evidence type="ECO:0000256" key="2">
    <source>
        <dbReference type="ARBA" id="ARBA00004141"/>
    </source>
</evidence>
<dbReference type="GO" id="GO:0044877">
    <property type="term" value="F:protein-containing complex binding"/>
    <property type="evidence" value="ECO:0007669"/>
    <property type="project" value="TreeGrafter"/>
</dbReference>
<comment type="caution">
    <text evidence="18">The sequence shown here is derived from an EMBL/GenBank/DDBJ whole genome shotgun (WGS) entry which is preliminary data.</text>
</comment>
<evidence type="ECO:0000256" key="3">
    <source>
        <dbReference type="ARBA" id="ARBA00022448"/>
    </source>
</evidence>
<keyword evidence="12" id="KW-0407">Ion channel</keyword>
<evidence type="ECO:0000256" key="4">
    <source>
        <dbReference type="ARBA" id="ARBA00022535"/>
    </source>
</evidence>
<organism evidence="18">
    <name type="scientific">Pongo abelii</name>
    <name type="common">Sumatran orangutan</name>
    <name type="synonym">Pongo pygmaeus abelii</name>
    <dbReference type="NCBI Taxonomy" id="9601"/>
    <lineage>
        <taxon>Eukaryota</taxon>
        <taxon>Metazoa</taxon>
        <taxon>Chordata</taxon>
        <taxon>Craniata</taxon>
        <taxon>Vertebrata</taxon>
        <taxon>Euteleostomi</taxon>
        <taxon>Mammalia</taxon>
        <taxon>Eutheria</taxon>
        <taxon>Euarchontoglires</taxon>
        <taxon>Primates</taxon>
        <taxon>Haplorrhini</taxon>
        <taxon>Catarrhini</taxon>
        <taxon>Hominidae</taxon>
        <taxon>Pongo</taxon>
    </lineage>
</organism>
<evidence type="ECO:0000256" key="14">
    <source>
        <dbReference type="ARBA" id="ARBA00044657"/>
    </source>
</evidence>
<keyword evidence="3" id="KW-0813">Transport</keyword>
<evidence type="ECO:0000256" key="8">
    <source>
        <dbReference type="ARBA" id="ARBA00022992"/>
    </source>
</evidence>
<comment type="catalytic activity">
    <reaction evidence="14">
        <text>Rb(+)(in) = Rb(+)(out)</text>
        <dbReference type="Rhea" id="RHEA:78547"/>
        <dbReference type="ChEBI" id="CHEBI:49847"/>
    </reaction>
</comment>
<dbReference type="GO" id="GO:0017071">
    <property type="term" value="C:intracellular cyclic nucleotide activated cation channel complex"/>
    <property type="evidence" value="ECO:0007669"/>
    <property type="project" value="TreeGrafter"/>
</dbReference>
<dbReference type="AlphaFoldDB" id="A0A2J8VZH0"/>
<evidence type="ECO:0000259" key="17">
    <source>
        <dbReference type="PROSITE" id="PS50042"/>
    </source>
</evidence>
<dbReference type="InterPro" id="IPR014710">
    <property type="entry name" value="RmlC-like_jellyroll"/>
</dbReference>